<name>A0A830DHV0_9LAMI</name>
<proteinExistence type="predicted"/>
<dbReference type="EMBL" id="BMAC01001212">
    <property type="protein sequence ID" value="GFQ06336.1"/>
    <property type="molecule type" value="Genomic_DNA"/>
</dbReference>
<evidence type="ECO:0000259" key="3">
    <source>
        <dbReference type="Pfam" id="PF03629"/>
    </source>
</evidence>
<protein>
    <submittedName>
        <fullName evidence="4">Probable carbohydrate esterase at4g34215</fullName>
    </submittedName>
</protein>
<dbReference type="PANTHER" id="PTHR31988:SF15">
    <property type="entry name" value="ESTERASE, PUTATIVE (DUF303)-RELATED"/>
    <property type="match status" value="1"/>
</dbReference>
<dbReference type="GO" id="GO:0016787">
    <property type="term" value="F:hydrolase activity"/>
    <property type="evidence" value="ECO:0007669"/>
    <property type="project" value="UniProtKB-KW"/>
</dbReference>
<organism evidence="4 5">
    <name type="scientific">Phtheirospermum japonicum</name>
    <dbReference type="NCBI Taxonomy" id="374723"/>
    <lineage>
        <taxon>Eukaryota</taxon>
        <taxon>Viridiplantae</taxon>
        <taxon>Streptophyta</taxon>
        <taxon>Embryophyta</taxon>
        <taxon>Tracheophyta</taxon>
        <taxon>Spermatophyta</taxon>
        <taxon>Magnoliopsida</taxon>
        <taxon>eudicotyledons</taxon>
        <taxon>Gunneridae</taxon>
        <taxon>Pentapetalae</taxon>
        <taxon>asterids</taxon>
        <taxon>lamiids</taxon>
        <taxon>Lamiales</taxon>
        <taxon>Orobanchaceae</taxon>
        <taxon>Orobanchaceae incertae sedis</taxon>
        <taxon>Phtheirospermum</taxon>
    </lineage>
</organism>
<accession>A0A830DHV0</accession>
<dbReference type="InterPro" id="IPR052940">
    <property type="entry name" value="Carb_Esterase_6"/>
</dbReference>
<dbReference type="Pfam" id="PF03629">
    <property type="entry name" value="SASA"/>
    <property type="match status" value="1"/>
</dbReference>
<reference evidence="4" key="1">
    <citation type="submission" date="2020-07" db="EMBL/GenBank/DDBJ databases">
        <title>Ethylene signaling mediates host invasion by parasitic plants.</title>
        <authorList>
            <person name="Yoshida S."/>
        </authorList>
    </citation>
    <scope>NUCLEOTIDE SEQUENCE</scope>
    <source>
        <strain evidence="4">Okayama</strain>
    </source>
</reference>
<feature type="domain" description="Sialate O-acetylesterase" evidence="3">
    <location>
        <begin position="42"/>
        <end position="130"/>
    </location>
</feature>
<dbReference type="SUPFAM" id="SSF52266">
    <property type="entry name" value="SGNH hydrolase"/>
    <property type="match status" value="1"/>
</dbReference>
<evidence type="ECO:0000313" key="4">
    <source>
        <dbReference type="EMBL" id="GFQ06336.1"/>
    </source>
</evidence>
<dbReference type="InterPro" id="IPR005181">
    <property type="entry name" value="SASA"/>
</dbReference>
<dbReference type="PANTHER" id="PTHR31988">
    <property type="entry name" value="ESTERASE, PUTATIVE (DUF303)-RELATED"/>
    <property type="match status" value="1"/>
</dbReference>
<dbReference type="AlphaFoldDB" id="A0A830DHV0"/>
<sequence>MLSRPEDPPPLEETHVGRGTRASPRKHRPENLWGGTGNGIFGVIGLVSCAVGGTSISQWQRGQFLYNQLVERANAALQDGGCIRAMLWYQGESDANDTSSAGSYGARLRQFFSDIRLDLDSALLPIVQVCTYTLIISFSINFP</sequence>
<evidence type="ECO:0000313" key="5">
    <source>
        <dbReference type="Proteomes" id="UP000653305"/>
    </source>
</evidence>
<dbReference type="Proteomes" id="UP000653305">
    <property type="component" value="Unassembled WGS sequence"/>
</dbReference>
<dbReference type="InterPro" id="IPR036514">
    <property type="entry name" value="SGNH_hydro_sf"/>
</dbReference>
<evidence type="ECO:0000256" key="1">
    <source>
        <dbReference type="ARBA" id="ARBA00022801"/>
    </source>
</evidence>
<feature type="compositionally biased region" description="Basic and acidic residues" evidence="2">
    <location>
        <begin position="1"/>
        <end position="16"/>
    </location>
</feature>
<gene>
    <name evidence="4" type="ORF">PHJA_002777600</name>
</gene>
<evidence type="ECO:0000256" key="2">
    <source>
        <dbReference type="SAM" id="MobiDB-lite"/>
    </source>
</evidence>
<comment type="caution">
    <text evidence="4">The sequence shown here is derived from an EMBL/GenBank/DDBJ whole genome shotgun (WGS) entry which is preliminary data.</text>
</comment>
<feature type="region of interest" description="Disordered" evidence="2">
    <location>
        <begin position="1"/>
        <end position="33"/>
    </location>
</feature>
<keyword evidence="1" id="KW-0378">Hydrolase</keyword>
<dbReference type="OrthoDB" id="42638at2759"/>
<dbReference type="Gene3D" id="3.40.50.1110">
    <property type="entry name" value="SGNH hydrolase"/>
    <property type="match status" value="1"/>
</dbReference>
<keyword evidence="5" id="KW-1185">Reference proteome</keyword>